<dbReference type="OrthoDB" id="10017033at2"/>
<keyword evidence="1" id="KW-0472">Membrane</keyword>
<feature type="transmembrane region" description="Helical" evidence="1">
    <location>
        <begin position="45"/>
        <end position="68"/>
    </location>
</feature>
<evidence type="ECO:0000256" key="1">
    <source>
        <dbReference type="SAM" id="Phobius"/>
    </source>
</evidence>
<evidence type="ECO:0000313" key="2">
    <source>
        <dbReference type="EMBL" id="VEU76285.1"/>
    </source>
</evidence>
<feature type="transmembrane region" description="Helical" evidence="1">
    <location>
        <begin position="21"/>
        <end position="39"/>
    </location>
</feature>
<sequence>MKKNEQTNFKFINYKPHIFTLVFLVLTLIGFTLSLSLIRDPKNTSYAFLMVMPFTWLVFLSSLGSIMLYRRDKQKAFSNFWIWITLVAFVNLFTSPIALGILINTQADKLYLHPYGYVLLAAMNLILLVMIIWSAFVNKKVIRED</sequence>
<dbReference type="KEGG" id="mcou:NCTC10179_00459"/>
<keyword evidence="3" id="KW-1185">Reference proteome</keyword>
<organism evidence="2 3">
    <name type="scientific">Mycoplasmopsis columboralis</name>
    <dbReference type="NCBI Taxonomy" id="171282"/>
    <lineage>
        <taxon>Bacteria</taxon>
        <taxon>Bacillati</taxon>
        <taxon>Mycoplasmatota</taxon>
        <taxon>Mycoplasmoidales</taxon>
        <taxon>Metamycoplasmataceae</taxon>
        <taxon>Mycoplasmopsis</taxon>
    </lineage>
</organism>
<accession>A0A449B6V4</accession>
<dbReference type="AlphaFoldDB" id="A0A449B6V4"/>
<dbReference type="RefSeq" id="WP_036435054.1">
    <property type="nucleotide sequence ID" value="NZ_LR215039.1"/>
</dbReference>
<evidence type="ECO:0000313" key="3">
    <source>
        <dbReference type="Proteomes" id="UP000289497"/>
    </source>
</evidence>
<feature type="transmembrane region" description="Helical" evidence="1">
    <location>
        <begin position="115"/>
        <end position="137"/>
    </location>
</feature>
<feature type="transmembrane region" description="Helical" evidence="1">
    <location>
        <begin position="80"/>
        <end position="103"/>
    </location>
</feature>
<keyword evidence="1" id="KW-0812">Transmembrane</keyword>
<dbReference type="EMBL" id="LR215039">
    <property type="protein sequence ID" value="VEU76285.1"/>
    <property type="molecule type" value="Genomic_DNA"/>
</dbReference>
<keyword evidence="1" id="KW-1133">Transmembrane helix</keyword>
<gene>
    <name evidence="2" type="ORF">NCTC10179_00459</name>
</gene>
<dbReference type="Proteomes" id="UP000289497">
    <property type="component" value="Chromosome"/>
</dbReference>
<proteinExistence type="predicted"/>
<name>A0A449B6V4_9BACT</name>
<protein>
    <submittedName>
        <fullName evidence="2">Uncharacterized protein</fullName>
    </submittedName>
</protein>
<reference evidence="2 3" key="1">
    <citation type="submission" date="2019-01" db="EMBL/GenBank/DDBJ databases">
        <authorList>
            <consortium name="Pathogen Informatics"/>
        </authorList>
    </citation>
    <scope>NUCLEOTIDE SEQUENCE [LARGE SCALE GENOMIC DNA]</scope>
    <source>
        <strain evidence="2 3">NCTC10179</strain>
    </source>
</reference>